<proteinExistence type="predicted"/>
<sequence length="790" mass="86080">MLQSSEHIGTYHTYDYLNGSNDDNNVLIQEANDLCEEIGDLVDSIYTNFAAQENAGHNDPPFGSRSYNYGSNRSMSNFSCCKNTSHCNVLANELMRKQIEKEKLVYCNDKLDEIRGMLESFGEPEQTIRRSGTSWEIDENYLQQFQLKLNIENQQEMIKEKLSKADKLKLSDYYNLHFNKSRSNTSPEFNTANSNDEVPSRLMTSPWSSNVNSNYSVPTRVDTSMTHNMGSSGQFNGKSNTGNYSNASGKTFGPSQSSSGSMLNHGNSGHLQSCYPNDGFCNLYRTNMVGRYNKDGTMMYVRGTMKLNPGAPQNKTMCPSFQRFNVNKHSKPMMTRKTMSGLSVPYSVRPSANYGAFGRMMGSSSDFSKINHSNSSSTCYSNSFYGENDNAVISSIGTHDDGSGVVSANCMGLSSVGGATGKCMGRSSAGGASGGVFRGCFGANVGSKVSVPTNTGDGPAVSRASTRMGVAGSRSMSQFGSRSMGTKSFGPVGGSQNMGTSSFKAPSRNPSKVHVADSGMGVGATSSHGTDNGAGNNNATSNKEESQYYEFETIDDLMEYENDEYYCDSMGPLPQFTNSNDELIDKLFEGNEPNAASTPLAMPYVKGGSVSTPIHTRVPTSRNSTNNTTNNSTNNPSSPIGPKATGSRFVVDRSVSGGEKSDVDDGTTVEMDKDNNKEEKECKHFYYYKIYNSNCSDGKRGSTGKKNCHHGHRHHRRHSHCSHHHRSKEYEEDASIEPENTSFENSIVDDADIPQFSPGKPQRKGTVKVGGSASRDDTVYKARVICPSVQ</sequence>
<feature type="compositionally biased region" description="Polar residues" evidence="1">
    <location>
        <begin position="474"/>
        <end position="486"/>
    </location>
</feature>
<dbReference type="OrthoDB" id="10466425at2759"/>
<feature type="region of interest" description="Disordered" evidence="1">
    <location>
        <begin position="224"/>
        <end position="264"/>
    </location>
</feature>
<evidence type="ECO:0000313" key="3">
    <source>
        <dbReference type="Proteomes" id="UP000244803"/>
    </source>
</evidence>
<dbReference type="AlphaFoldDB" id="A0A976QTJ2"/>
<dbReference type="EMBL" id="CP056068">
    <property type="protein sequence ID" value="UKJ90652.2"/>
    <property type="molecule type" value="Genomic_DNA"/>
</dbReference>
<feature type="region of interest" description="Disordered" evidence="1">
    <location>
        <begin position="749"/>
        <end position="774"/>
    </location>
</feature>
<evidence type="ECO:0000256" key="1">
    <source>
        <dbReference type="SAM" id="MobiDB-lite"/>
    </source>
</evidence>
<feature type="compositionally biased region" description="Polar residues" evidence="1">
    <location>
        <begin position="494"/>
        <end position="510"/>
    </location>
</feature>
<reference evidence="2" key="1">
    <citation type="submission" date="2022-07" db="EMBL/GenBank/DDBJ databases">
        <title>Evaluation of T. orientalis genome assembly methods using nanopore sequencing and analysis of variation between genomes.</title>
        <authorList>
            <person name="Yam J."/>
            <person name="Micallef M.L."/>
            <person name="Liu M."/>
            <person name="Djordjevic S.P."/>
            <person name="Bogema D.R."/>
            <person name="Jenkins C."/>
        </authorList>
    </citation>
    <scope>NUCLEOTIDE SEQUENCE</scope>
    <source>
        <strain evidence="2">Fish Creek</strain>
    </source>
</reference>
<accession>A0A976QTJ2</accession>
<feature type="compositionally biased region" description="Low complexity" evidence="1">
    <location>
        <begin position="619"/>
        <end position="638"/>
    </location>
</feature>
<feature type="compositionally biased region" description="Basic residues" evidence="1">
    <location>
        <begin position="706"/>
        <end position="727"/>
    </location>
</feature>
<evidence type="ECO:0000313" key="2">
    <source>
        <dbReference type="EMBL" id="UKJ90652.2"/>
    </source>
</evidence>
<gene>
    <name evidence="2" type="ORF">MACJ_001586</name>
</gene>
<dbReference type="Proteomes" id="UP000244803">
    <property type="component" value="Chromosome 2"/>
</dbReference>
<protein>
    <submittedName>
        <fullName evidence="2">Uncharacterized protein</fullName>
    </submittedName>
</protein>
<feature type="region of interest" description="Disordered" evidence="1">
    <location>
        <begin position="610"/>
        <end position="671"/>
    </location>
</feature>
<name>A0A976QTJ2_THEOR</name>
<organism evidence="2 3">
    <name type="scientific">Theileria orientalis</name>
    <dbReference type="NCBI Taxonomy" id="68886"/>
    <lineage>
        <taxon>Eukaryota</taxon>
        <taxon>Sar</taxon>
        <taxon>Alveolata</taxon>
        <taxon>Apicomplexa</taxon>
        <taxon>Aconoidasida</taxon>
        <taxon>Piroplasmida</taxon>
        <taxon>Theileriidae</taxon>
        <taxon>Theileria</taxon>
    </lineage>
</organism>
<feature type="region of interest" description="Disordered" evidence="1">
    <location>
        <begin position="454"/>
        <end position="546"/>
    </location>
</feature>
<feature type="region of interest" description="Disordered" evidence="1">
    <location>
        <begin position="706"/>
        <end position="737"/>
    </location>
</feature>